<reference evidence="7 8" key="1">
    <citation type="submission" date="2021-03" db="EMBL/GenBank/DDBJ databases">
        <title>Genomic Encyclopedia of Type Strains, Phase IV (KMG-IV): sequencing the most valuable type-strain genomes for metagenomic binning, comparative biology and taxonomic classification.</title>
        <authorList>
            <person name="Goeker M."/>
        </authorList>
    </citation>
    <scope>NUCLEOTIDE SEQUENCE [LARGE SCALE GENOMIC DNA]</scope>
    <source>
        <strain evidence="7 8">DSM 24004</strain>
    </source>
</reference>
<proteinExistence type="predicted"/>
<dbReference type="Proteomes" id="UP001519342">
    <property type="component" value="Unassembled WGS sequence"/>
</dbReference>
<dbReference type="SUPFAM" id="SSF75615">
    <property type="entry name" value="Siroheme synthase middle domains-like"/>
    <property type="match status" value="1"/>
</dbReference>
<accession>A0ABS4GEN3</accession>
<evidence type="ECO:0000256" key="2">
    <source>
        <dbReference type="ARBA" id="ARBA00012400"/>
    </source>
</evidence>
<comment type="caution">
    <text evidence="7">The sequence shown here is derived from an EMBL/GenBank/DDBJ whole genome shotgun (WGS) entry which is preliminary data.</text>
</comment>
<dbReference type="EMBL" id="JAGGKS010000005">
    <property type="protein sequence ID" value="MBP1926163.1"/>
    <property type="molecule type" value="Genomic_DNA"/>
</dbReference>
<name>A0ABS4GEN3_9FIRM</name>
<evidence type="ECO:0000256" key="1">
    <source>
        <dbReference type="ARBA" id="ARBA00005010"/>
    </source>
</evidence>
<dbReference type="NCBIfam" id="TIGR01470">
    <property type="entry name" value="cysG_Nterm"/>
    <property type="match status" value="1"/>
</dbReference>
<evidence type="ECO:0000256" key="6">
    <source>
        <dbReference type="ARBA" id="ARBA00047561"/>
    </source>
</evidence>
<evidence type="ECO:0000256" key="5">
    <source>
        <dbReference type="ARBA" id="ARBA00023244"/>
    </source>
</evidence>
<comment type="catalytic activity">
    <reaction evidence="6">
        <text>precorrin-2 + NAD(+) = sirohydrochlorin + NADH + 2 H(+)</text>
        <dbReference type="Rhea" id="RHEA:15613"/>
        <dbReference type="ChEBI" id="CHEBI:15378"/>
        <dbReference type="ChEBI" id="CHEBI:57540"/>
        <dbReference type="ChEBI" id="CHEBI:57945"/>
        <dbReference type="ChEBI" id="CHEBI:58351"/>
        <dbReference type="ChEBI" id="CHEBI:58827"/>
        <dbReference type="EC" id="1.3.1.76"/>
    </reaction>
</comment>
<keyword evidence="8" id="KW-1185">Reference proteome</keyword>
<evidence type="ECO:0000313" key="7">
    <source>
        <dbReference type="EMBL" id="MBP1926163.1"/>
    </source>
</evidence>
<keyword evidence="4" id="KW-0520">NAD</keyword>
<dbReference type="SUPFAM" id="SSF51735">
    <property type="entry name" value="NAD(P)-binding Rossmann-fold domains"/>
    <property type="match status" value="1"/>
</dbReference>
<dbReference type="InterPro" id="IPR036291">
    <property type="entry name" value="NAD(P)-bd_dom_sf"/>
</dbReference>
<gene>
    <name evidence="7" type="ORF">J2Z76_002027</name>
</gene>
<dbReference type="InterPro" id="IPR028161">
    <property type="entry name" value="Met8-like"/>
</dbReference>
<dbReference type="EC" id="1.3.1.76" evidence="2"/>
<dbReference type="PANTHER" id="PTHR35330">
    <property type="entry name" value="SIROHEME BIOSYNTHESIS PROTEIN MET8"/>
    <property type="match status" value="1"/>
</dbReference>
<dbReference type="Gene3D" id="3.40.50.720">
    <property type="entry name" value="NAD(P)-binding Rossmann-like Domain"/>
    <property type="match status" value="1"/>
</dbReference>
<protein>
    <recommendedName>
        <fullName evidence="2">precorrin-2 dehydrogenase</fullName>
        <ecNumber evidence="2">1.3.1.76</ecNumber>
    </recommendedName>
</protein>
<keyword evidence="5" id="KW-0627">Porphyrin biosynthesis</keyword>
<organism evidence="7 8">
    <name type="scientific">Sedimentibacter acidaminivorans</name>
    <dbReference type="NCBI Taxonomy" id="913099"/>
    <lineage>
        <taxon>Bacteria</taxon>
        <taxon>Bacillati</taxon>
        <taxon>Bacillota</taxon>
        <taxon>Tissierellia</taxon>
        <taxon>Sedimentibacter</taxon>
    </lineage>
</organism>
<dbReference type="PANTHER" id="PTHR35330:SF1">
    <property type="entry name" value="SIROHEME BIOSYNTHESIS PROTEIN MET8"/>
    <property type="match status" value="1"/>
</dbReference>
<evidence type="ECO:0000256" key="3">
    <source>
        <dbReference type="ARBA" id="ARBA00023002"/>
    </source>
</evidence>
<dbReference type="RefSeq" id="WP_209511890.1">
    <property type="nucleotide sequence ID" value="NZ_JAGGKS010000005.1"/>
</dbReference>
<sequence>MRYYPLAIDSKDKKILVVGGGRAANLKLKQLVKTLASITVVSKQFSNEVIELKKVFGDKIILESRTIDINNINIDVNYTIVFICTENKELNLKIFKYYNDNKVMAMMTNNKEASDFITMATMEKENITVSVSTGGRSPSASKILLNEVEKTLNTEFIEKINLLCEIRELLVKEKSYNYNKENISDIIESLILYSNEDLLKKLKIMREIKC</sequence>
<dbReference type="InterPro" id="IPR006367">
    <property type="entry name" value="Sirohaem_synthase_N"/>
</dbReference>
<keyword evidence="3" id="KW-0560">Oxidoreductase</keyword>
<evidence type="ECO:0000256" key="4">
    <source>
        <dbReference type="ARBA" id="ARBA00023027"/>
    </source>
</evidence>
<comment type="pathway">
    <text evidence="1">Porphyrin-containing compound metabolism; siroheme biosynthesis; sirohydrochlorin from precorrin-2: step 1/1.</text>
</comment>
<dbReference type="Pfam" id="PF13241">
    <property type="entry name" value="NAD_binding_7"/>
    <property type="match status" value="1"/>
</dbReference>
<evidence type="ECO:0000313" key="8">
    <source>
        <dbReference type="Proteomes" id="UP001519342"/>
    </source>
</evidence>